<evidence type="ECO:0000256" key="3">
    <source>
        <dbReference type="ARBA" id="ARBA00022692"/>
    </source>
</evidence>
<dbReference type="RefSeq" id="WP_346823979.1">
    <property type="nucleotide sequence ID" value="NZ_JBDKWZ010000020.1"/>
</dbReference>
<dbReference type="Proteomes" id="UP001403385">
    <property type="component" value="Unassembled WGS sequence"/>
</dbReference>
<protein>
    <submittedName>
        <fullName evidence="7">Oligosaccharide flippase family protein</fullName>
    </submittedName>
</protein>
<feature type="transmembrane region" description="Helical" evidence="6">
    <location>
        <begin position="236"/>
        <end position="254"/>
    </location>
</feature>
<feature type="transmembrane region" description="Helical" evidence="6">
    <location>
        <begin position="389"/>
        <end position="411"/>
    </location>
</feature>
<feature type="transmembrane region" description="Helical" evidence="6">
    <location>
        <begin position="298"/>
        <end position="318"/>
    </location>
</feature>
<sequence>MLLSWLVTQLRQNKNTQALGGNIAVAALGFVNYAVLARSLTPDVFGQWVVFLAGVSLIEMLRTGLILPALIKYTAASSHESQKQYRQQAWWMGWAISAGLSLLLFGLGFFSVNPSFRLFFRFSPLFFLLSLPNYFIVWYYQAERDFLRLLALRGGTFLLFTTGIIYHYFEGKDLEWVAYLYISCHGIASVAVLFAEHRKIPFSFALHRKSLQKMLHFGKYSFGTSGLMEVYKNLEIYLIGFWMGPTAAALYHIPLKLTEGFELLLRSVISNLYPLLASEVNQSRFGSFQRLLRKYIRFTSLLHLGVALGVFIFANWIVNLLGGPQYVNTPAPALLKIVVFMYLLSPLDRLNGVALDAVERPEYNLYKMALALLVKGGGLWLVLQFYPGLIAVAIVSFMAHLFKALLSVYYVRKILEKYKIRI</sequence>
<dbReference type="PANTHER" id="PTHR30250:SF11">
    <property type="entry name" value="O-ANTIGEN TRANSPORTER-RELATED"/>
    <property type="match status" value="1"/>
</dbReference>
<dbReference type="EMBL" id="JBDKWZ010000020">
    <property type="protein sequence ID" value="MEN7551198.1"/>
    <property type="molecule type" value="Genomic_DNA"/>
</dbReference>
<accession>A0AAW9SBA1</accession>
<feature type="transmembrane region" description="Helical" evidence="6">
    <location>
        <begin position="91"/>
        <end position="112"/>
    </location>
</feature>
<gene>
    <name evidence="7" type="ORF">AAG747_24990</name>
</gene>
<evidence type="ECO:0000313" key="8">
    <source>
        <dbReference type="Proteomes" id="UP001403385"/>
    </source>
</evidence>
<dbReference type="AlphaFoldDB" id="A0AAW9SBA1"/>
<keyword evidence="3 6" id="KW-0812">Transmembrane</keyword>
<comment type="subcellular location">
    <subcellularLocation>
        <location evidence="1">Cell membrane</location>
        <topology evidence="1">Multi-pass membrane protein</topology>
    </subcellularLocation>
</comment>
<comment type="caution">
    <text evidence="7">The sequence shown here is derived from an EMBL/GenBank/DDBJ whole genome shotgun (WGS) entry which is preliminary data.</text>
</comment>
<reference evidence="7 8" key="1">
    <citation type="submission" date="2024-04" db="EMBL/GenBank/DDBJ databases">
        <title>Novel genus in family Flammeovirgaceae.</title>
        <authorList>
            <person name="Nguyen T.H."/>
            <person name="Vuong T.Q."/>
            <person name="Le H."/>
            <person name="Kim S.-G."/>
        </authorList>
    </citation>
    <scope>NUCLEOTIDE SEQUENCE [LARGE SCALE GENOMIC DNA]</scope>
    <source>
        <strain evidence="7 8">JCM 23209</strain>
    </source>
</reference>
<feature type="transmembrane region" description="Helical" evidence="6">
    <location>
        <begin position="48"/>
        <end position="71"/>
    </location>
</feature>
<feature type="transmembrane region" description="Helical" evidence="6">
    <location>
        <begin position="150"/>
        <end position="169"/>
    </location>
</feature>
<dbReference type="Pfam" id="PF13440">
    <property type="entry name" value="Polysacc_synt_3"/>
    <property type="match status" value="1"/>
</dbReference>
<evidence type="ECO:0000313" key="7">
    <source>
        <dbReference type="EMBL" id="MEN7551198.1"/>
    </source>
</evidence>
<keyword evidence="4 6" id="KW-1133">Transmembrane helix</keyword>
<evidence type="ECO:0000256" key="6">
    <source>
        <dbReference type="SAM" id="Phobius"/>
    </source>
</evidence>
<feature type="transmembrane region" description="Helical" evidence="6">
    <location>
        <begin position="18"/>
        <end position="36"/>
    </location>
</feature>
<name>A0AAW9SBA1_9BACT</name>
<proteinExistence type="predicted"/>
<organism evidence="7 8">
    <name type="scientific">Rapidithrix thailandica</name>
    <dbReference type="NCBI Taxonomy" id="413964"/>
    <lineage>
        <taxon>Bacteria</taxon>
        <taxon>Pseudomonadati</taxon>
        <taxon>Bacteroidota</taxon>
        <taxon>Cytophagia</taxon>
        <taxon>Cytophagales</taxon>
        <taxon>Flammeovirgaceae</taxon>
        <taxon>Rapidithrix</taxon>
    </lineage>
</organism>
<keyword evidence="2" id="KW-1003">Cell membrane</keyword>
<evidence type="ECO:0000256" key="4">
    <source>
        <dbReference type="ARBA" id="ARBA00022989"/>
    </source>
</evidence>
<dbReference type="InterPro" id="IPR050833">
    <property type="entry name" value="Poly_Biosynth_Transport"/>
</dbReference>
<evidence type="ECO:0000256" key="1">
    <source>
        <dbReference type="ARBA" id="ARBA00004651"/>
    </source>
</evidence>
<keyword evidence="8" id="KW-1185">Reference proteome</keyword>
<dbReference type="PANTHER" id="PTHR30250">
    <property type="entry name" value="PST FAMILY PREDICTED COLANIC ACID TRANSPORTER"/>
    <property type="match status" value="1"/>
</dbReference>
<keyword evidence="5 6" id="KW-0472">Membrane</keyword>
<evidence type="ECO:0000256" key="5">
    <source>
        <dbReference type="ARBA" id="ARBA00023136"/>
    </source>
</evidence>
<feature type="transmembrane region" description="Helical" evidence="6">
    <location>
        <begin position="176"/>
        <end position="195"/>
    </location>
</feature>
<evidence type="ECO:0000256" key="2">
    <source>
        <dbReference type="ARBA" id="ARBA00022475"/>
    </source>
</evidence>
<feature type="transmembrane region" description="Helical" evidence="6">
    <location>
        <begin position="118"/>
        <end position="138"/>
    </location>
</feature>
<dbReference type="GO" id="GO:0005886">
    <property type="term" value="C:plasma membrane"/>
    <property type="evidence" value="ECO:0007669"/>
    <property type="project" value="UniProtKB-SubCell"/>
</dbReference>